<comment type="pathway">
    <text evidence="3">Protein modification; protein glycosylation.</text>
</comment>
<accession>F6ZG02</accession>
<dbReference type="GO" id="GO:0005975">
    <property type="term" value="P:carbohydrate metabolic process"/>
    <property type="evidence" value="ECO:0007669"/>
    <property type="project" value="InterPro"/>
</dbReference>
<dbReference type="SUPFAM" id="SSF52025">
    <property type="entry name" value="PA domain"/>
    <property type="match status" value="1"/>
</dbReference>
<dbReference type="Pfam" id="PF01532">
    <property type="entry name" value="Glyco_hydro_47"/>
    <property type="match status" value="1"/>
</dbReference>
<feature type="compositionally biased region" description="Basic and acidic residues" evidence="17">
    <location>
        <begin position="744"/>
        <end position="753"/>
    </location>
</feature>
<evidence type="ECO:0000256" key="3">
    <source>
        <dbReference type="ARBA" id="ARBA00004922"/>
    </source>
</evidence>
<dbReference type="InterPro" id="IPR046450">
    <property type="entry name" value="PA_dom_sf"/>
</dbReference>
<dbReference type="InterPro" id="IPR037322">
    <property type="entry name" value="EDEM3_PA"/>
</dbReference>
<dbReference type="FunFam" id="3.50.30.30:FF:000004">
    <property type="entry name" value="alpha-1,2-Mannosidase"/>
    <property type="match status" value="1"/>
</dbReference>
<comment type="subcellular location">
    <subcellularLocation>
        <location evidence="2">Endoplasmic reticulum</location>
    </subcellularLocation>
</comment>
<dbReference type="InterPro" id="IPR044674">
    <property type="entry name" value="EDEM1/2/3"/>
</dbReference>
<feature type="binding site" evidence="15">
    <location>
        <position position="445"/>
    </location>
    <ligand>
        <name>Ca(2+)</name>
        <dbReference type="ChEBI" id="CHEBI:29108"/>
    </ligand>
</feature>
<evidence type="ECO:0000256" key="13">
    <source>
        <dbReference type="ARBA" id="ARBA00058220"/>
    </source>
</evidence>
<keyword evidence="10" id="KW-0834">Unfolded protein response</keyword>
<protein>
    <recommendedName>
        <fullName evidence="16">alpha-1,2-Mannosidase</fullName>
        <ecNumber evidence="16">3.2.1.-</ecNumber>
    </recommendedName>
</protein>
<dbReference type="GO" id="GO:0036503">
    <property type="term" value="P:ERAD pathway"/>
    <property type="evidence" value="ECO:0007669"/>
    <property type="project" value="UniProtKB-ARBA"/>
</dbReference>
<dbReference type="FunFam" id="1.50.10.10:FF:000008">
    <property type="entry name" value="alpha-1,2-Mannosidase"/>
    <property type="match status" value="1"/>
</dbReference>
<feature type="compositionally biased region" description="Polar residues" evidence="17">
    <location>
        <begin position="791"/>
        <end position="822"/>
    </location>
</feature>
<dbReference type="PANTHER" id="PTHR45679:SF2">
    <property type="entry name" value="ER DEGRADATION-ENHANCING ALPHA-MANNOSIDASE-LIKE PROTEIN 3"/>
    <property type="match status" value="1"/>
</dbReference>
<dbReference type="Ensembl" id="ENSECAT00000019777.3">
    <property type="protein sequence ID" value="ENSECAP00000016209.2"/>
    <property type="gene ID" value="ENSECAG00000018383.4"/>
</dbReference>
<feature type="active site" evidence="14">
    <location>
        <position position="247"/>
    </location>
</feature>
<dbReference type="Pfam" id="PF02225">
    <property type="entry name" value="PA"/>
    <property type="match status" value="1"/>
</dbReference>
<keyword evidence="8" id="KW-0256">Endoplasmic reticulum</keyword>
<dbReference type="GO" id="GO:0016020">
    <property type="term" value="C:membrane"/>
    <property type="evidence" value="ECO:0007669"/>
    <property type="project" value="InterPro"/>
</dbReference>
<feature type="region of interest" description="Disordered" evidence="17">
    <location>
        <begin position="789"/>
        <end position="860"/>
    </location>
</feature>
<evidence type="ECO:0000256" key="15">
    <source>
        <dbReference type="PIRSR" id="PIRSR601382-2"/>
    </source>
</evidence>
<comment type="catalytic activity">
    <reaction evidence="12">
        <text>N(4)-(alpha-D-Man-(1-&gt;2)-alpha-D-Man-(1-&gt;2)-alpha-D-Man-(1-&gt;3)-[alpha-D-Man-(1-&gt;2)-alpha-D-Man-(1-&gt;3)-[alpha-D-Man-(1-&gt;2)-alpha-D-Man-(1-&gt;6)]-alpha-D-Man-(1-&gt;6)]-beta-D-Man-(1-&gt;4)-beta-D-GlcNAc-(1-&gt;4)-beta-D-GlcNAc)-L-asparaginyl-[protein] (N-glucan mannose isomer 9A1,2,3B1,2,3) + 4 H2O = N(4)-(alpha-D-Man-(1-&gt;3)-[alpha-D-Man-(1-&gt;3)-[alpha-D-Man-(1-&gt;6)]-alpha-D-Man-(1-&gt;6)]-beta-D-Man-(1-&gt;4)-beta-D-GlcNAc-(1-&gt;4)-beta-D-GlcNAc)-L-asparaginyl-[protein] (N-glucan mannose isomer 5A1,2) + 4 beta-D-mannose</text>
        <dbReference type="Rhea" id="RHEA:56008"/>
        <dbReference type="Rhea" id="RHEA-COMP:14356"/>
        <dbReference type="Rhea" id="RHEA-COMP:14367"/>
        <dbReference type="ChEBI" id="CHEBI:15377"/>
        <dbReference type="ChEBI" id="CHEBI:28563"/>
        <dbReference type="ChEBI" id="CHEBI:59087"/>
        <dbReference type="ChEBI" id="CHEBI:139493"/>
        <dbReference type="EC" id="3.2.1.113"/>
    </reaction>
</comment>
<evidence type="ECO:0000256" key="16">
    <source>
        <dbReference type="RuleBase" id="RU361193"/>
    </source>
</evidence>
<feature type="active site" evidence="14">
    <location>
        <position position="359"/>
    </location>
</feature>
<dbReference type="InterPro" id="IPR001382">
    <property type="entry name" value="Glyco_hydro_47"/>
</dbReference>
<evidence type="ECO:0000256" key="14">
    <source>
        <dbReference type="PIRSR" id="PIRSR601382-1"/>
    </source>
</evidence>
<comment type="catalytic activity">
    <reaction evidence="11">
        <text>N(4)-(alpha-D-Man-(1-&gt;2)-alpha-D-Man-(1-&gt;2)-alpha-D-Man-(1-&gt;3)-[alpha-D-Man-(1-&gt;3)-[alpha-D-Man-(1-&gt;2)-alpha-D-Man-(1-&gt;6)]-alpha-D-Man-(1-&gt;6)]-beta-D-Man-(1-&gt;4)-beta-D-GlcNAc-(1-&gt;4)-beta-D-GlcNAc)-L-asparaginyl-[protein] (N-glucan mannose isomer 8A1,2,3B1,3) + 3 H2O = N(4)-(alpha-D-Man-(1-&gt;3)-[alpha-D-Man-(1-&gt;3)-[alpha-D-Man-(1-&gt;6)]-alpha-D-Man-(1-&gt;6)]-beta-D-Man-(1-&gt;4)-beta-D-GlcNAc-(1-&gt;4)-beta-D-GlcNAc)-L-asparaginyl-[protein] (N-glucan mannose isomer 5A1,2) + 3 beta-D-mannose</text>
        <dbReference type="Rhea" id="RHEA:56028"/>
        <dbReference type="Rhea" id="RHEA-COMP:14358"/>
        <dbReference type="Rhea" id="RHEA-COMP:14367"/>
        <dbReference type="ChEBI" id="CHEBI:15377"/>
        <dbReference type="ChEBI" id="CHEBI:28563"/>
        <dbReference type="ChEBI" id="CHEBI:59087"/>
        <dbReference type="ChEBI" id="CHEBI:60628"/>
        <dbReference type="EC" id="3.2.1.113"/>
    </reaction>
</comment>
<keyword evidence="9" id="KW-0325">Glycoprotein</keyword>
<dbReference type="Gene3D" id="1.50.10.10">
    <property type="match status" value="1"/>
</dbReference>
<dbReference type="SUPFAM" id="SSF48225">
    <property type="entry name" value="Seven-hairpin glycosidases"/>
    <property type="match status" value="1"/>
</dbReference>
<evidence type="ECO:0000313" key="20">
    <source>
        <dbReference type="Proteomes" id="UP000002281"/>
    </source>
</evidence>
<dbReference type="AlphaFoldDB" id="F6ZG02"/>
<dbReference type="PaxDb" id="9796-ENSECAP00000016209"/>
<evidence type="ECO:0000313" key="21">
    <source>
        <dbReference type="VGNC" id="VGNC:17420"/>
    </source>
</evidence>
<evidence type="ECO:0000256" key="12">
    <source>
        <dbReference type="ARBA" id="ARBA00048605"/>
    </source>
</evidence>
<reference evidence="19 20" key="1">
    <citation type="journal article" date="2009" name="Science">
        <title>Genome sequence, comparative analysis, and population genetics of the domestic horse.</title>
        <authorList>
            <consortium name="Broad Institute Genome Sequencing Platform"/>
            <consortium name="Broad Institute Whole Genome Assembly Team"/>
            <person name="Wade C.M."/>
            <person name="Giulotto E."/>
            <person name="Sigurdsson S."/>
            <person name="Zoli M."/>
            <person name="Gnerre S."/>
            <person name="Imsland F."/>
            <person name="Lear T.L."/>
            <person name="Adelson D.L."/>
            <person name="Bailey E."/>
            <person name="Bellone R.R."/>
            <person name="Bloecker H."/>
            <person name="Distl O."/>
            <person name="Edgar R.C."/>
            <person name="Garber M."/>
            <person name="Leeb T."/>
            <person name="Mauceli E."/>
            <person name="MacLeod J.N."/>
            <person name="Penedo M.C.T."/>
            <person name="Raison J.M."/>
            <person name="Sharpe T."/>
            <person name="Vogel J."/>
            <person name="Andersson L."/>
            <person name="Antczak D.F."/>
            <person name="Biagi T."/>
            <person name="Binns M.M."/>
            <person name="Chowdhary B.P."/>
            <person name="Coleman S.J."/>
            <person name="Della Valle G."/>
            <person name="Fryc S."/>
            <person name="Guerin G."/>
            <person name="Hasegawa T."/>
            <person name="Hill E.W."/>
            <person name="Jurka J."/>
            <person name="Kiialainen A."/>
            <person name="Lindgren G."/>
            <person name="Liu J."/>
            <person name="Magnani E."/>
            <person name="Mickelson J.R."/>
            <person name="Murray J."/>
            <person name="Nergadze S.G."/>
            <person name="Onofrio R."/>
            <person name="Pedroni S."/>
            <person name="Piras M.F."/>
            <person name="Raudsepp T."/>
            <person name="Rocchi M."/>
            <person name="Roeed K.H."/>
            <person name="Ryder O.A."/>
            <person name="Searle S."/>
            <person name="Skow L."/>
            <person name="Swinburne J.E."/>
            <person name="Syvaenen A.C."/>
            <person name="Tozaki T."/>
            <person name="Valberg S.J."/>
            <person name="Vaudin M."/>
            <person name="White J.R."/>
            <person name="Zody M.C."/>
            <person name="Lander E.S."/>
            <person name="Lindblad-Toh K."/>
        </authorList>
    </citation>
    <scope>NUCLEOTIDE SEQUENCE [LARGE SCALE GENOMIC DNA]</scope>
    <source>
        <strain evidence="19 20">Thoroughbred</strain>
    </source>
</reference>
<reference evidence="19" key="3">
    <citation type="submission" date="2025-09" db="UniProtKB">
        <authorList>
            <consortium name="Ensembl"/>
        </authorList>
    </citation>
    <scope>IDENTIFICATION</scope>
    <source>
        <strain evidence="19">Thoroughbred</strain>
    </source>
</reference>
<evidence type="ECO:0000256" key="10">
    <source>
        <dbReference type="ARBA" id="ARBA00023230"/>
    </source>
</evidence>
<comment type="similarity">
    <text evidence="4 16">Belongs to the glycosyl hydrolase 47 family.</text>
</comment>
<dbReference type="InterPro" id="IPR003137">
    <property type="entry name" value="PA_domain"/>
</dbReference>
<evidence type="ECO:0000256" key="17">
    <source>
        <dbReference type="SAM" id="MobiDB-lite"/>
    </source>
</evidence>
<dbReference type="GO" id="GO:1904380">
    <property type="term" value="P:endoplasmic reticulum mannose trimming"/>
    <property type="evidence" value="ECO:0007669"/>
    <property type="project" value="InterPro"/>
</dbReference>
<feature type="compositionally biased region" description="Polar residues" evidence="17">
    <location>
        <begin position="761"/>
        <end position="776"/>
    </location>
</feature>
<name>F6ZG02_HORSE</name>
<dbReference type="GO" id="GO:0005509">
    <property type="term" value="F:calcium ion binding"/>
    <property type="evidence" value="ECO:0007669"/>
    <property type="project" value="InterPro"/>
</dbReference>
<dbReference type="HOGENOM" id="CLU_003818_4_1_1"/>
<dbReference type="Proteomes" id="UP000002281">
    <property type="component" value="Chromosome 5"/>
</dbReference>
<comment type="function">
    <text evidence="13">Involved in endoplasmic reticulum-associated degradation (ERAD). Accelerates the glycoprotein ERAD by proteasomes, by catalyzing mannose trimming from Man8GlcNAc2 to Man7GlcNAc2 in the N-glycans. May also participate in mannose trimming from all glycoproteins and not just misfolded ones targeted to ERAD. May have alpha 1,2-mannosidase activity.</text>
</comment>
<feature type="active site" description="Proton donor" evidence="14">
    <location>
        <position position="100"/>
    </location>
</feature>
<dbReference type="EC" id="3.2.1.-" evidence="16"/>
<feature type="domain" description="PA" evidence="18">
    <location>
        <begin position="641"/>
        <end position="727"/>
    </location>
</feature>
<feature type="active site" description="Proton donor" evidence="14">
    <location>
        <position position="341"/>
    </location>
</feature>
<dbReference type="InterPro" id="IPR036026">
    <property type="entry name" value="Seven-hairpin_glycosidases"/>
</dbReference>
<evidence type="ECO:0000256" key="5">
    <source>
        <dbReference type="ARBA" id="ARBA00022723"/>
    </source>
</evidence>
<dbReference type="FunCoup" id="F6ZG02">
    <property type="interactions" value="2464"/>
</dbReference>
<dbReference type="VGNC" id="VGNC:17420">
    <property type="gene designation" value="EDEM3"/>
</dbReference>
<dbReference type="GO" id="GO:0044322">
    <property type="term" value="C:endoplasmic reticulum quality control compartment"/>
    <property type="evidence" value="ECO:0007669"/>
    <property type="project" value="GOC"/>
</dbReference>
<evidence type="ECO:0000256" key="7">
    <source>
        <dbReference type="ARBA" id="ARBA00022801"/>
    </source>
</evidence>
<dbReference type="GO" id="GO:0006986">
    <property type="term" value="P:response to unfolded protein"/>
    <property type="evidence" value="ECO:0007669"/>
    <property type="project" value="UniProtKB-KW"/>
</dbReference>
<evidence type="ECO:0000256" key="1">
    <source>
        <dbReference type="ARBA" id="ARBA00001913"/>
    </source>
</evidence>
<evidence type="ECO:0000256" key="9">
    <source>
        <dbReference type="ARBA" id="ARBA00023180"/>
    </source>
</evidence>
<dbReference type="STRING" id="9796.ENSECAP00000016209"/>
<evidence type="ECO:0000256" key="11">
    <source>
        <dbReference type="ARBA" id="ARBA00047669"/>
    </source>
</evidence>
<dbReference type="InParanoid" id="F6ZG02"/>
<dbReference type="GeneTree" id="ENSGT00940000159391"/>
<keyword evidence="15" id="KW-0106">Calcium</keyword>
<dbReference type="GO" id="GO:0004571">
    <property type="term" value="F:mannosyl-oligosaccharide 1,2-alpha-mannosidase activity"/>
    <property type="evidence" value="ECO:0007669"/>
    <property type="project" value="UniProtKB-EC"/>
</dbReference>
<evidence type="ECO:0000259" key="18">
    <source>
        <dbReference type="Pfam" id="PF02225"/>
    </source>
</evidence>
<keyword evidence="5 15" id="KW-0479">Metal-binding</keyword>
<keyword evidence="16" id="KW-0326">Glycosidase</keyword>
<reference evidence="19" key="2">
    <citation type="submission" date="2025-08" db="UniProtKB">
        <authorList>
            <consortium name="Ensembl"/>
        </authorList>
    </citation>
    <scope>IDENTIFICATION</scope>
    <source>
        <strain evidence="19">Thoroughbred</strain>
    </source>
</reference>
<comment type="cofactor">
    <cofactor evidence="1 15">
        <name>Ca(2+)</name>
        <dbReference type="ChEBI" id="CHEBI:29108"/>
    </cofactor>
</comment>
<dbReference type="InterPro" id="IPR012341">
    <property type="entry name" value="6hp_glycosidase-like_sf"/>
</dbReference>
<evidence type="ECO:0000256" key="4">
    <source>
        <dbReference type="ARBA" id="ARBA00007658"/>
    </source>
</evidence>
<proteinExistence type="inferred from homology"/>
<evidence type="ECO:0000256" key="8">
    <source>
        <dbReference type="ARBA" id="ARBA00022824"/>
    </source>
</evidence>
<dbReference type="Bgee" id="ENSECAG00000018383">
    <property type="expression patterns" value="Expressed in brainstem and 23 other cell types or tissues"/>
</dbReference>
<organism evidence="19 20">
    <name type="scientific">Equus caballus</name>
    <name type="common">Horse</name>
    <dbReference type="NCBI Taxonomy" id="9796"/>
    <lineage>
        <taxon>Eukaryota</taxon>
        <taxon>Metazoa</taxon>
        <taxon>Chordata</taxon>
        <taxon>Craniata</taxon>
        <taxon>Vertebrata</taxon>
        <taxon>Euteleostomi</taxon>
        <taxon>Mammalia</taxon>
        <taxon>Eutheria</taxon>
        <taxon>Laurasiatheria</taxon>
        <taxon>Perissodactyla</taxon>
        <taxon>Equidae</taxon>
        <taxon>Equus</taxon>
    </lineage>
</organism>
<dbReference type="PANTHER" id="PTHR45679">
    <property type="entry name" value="ER DEGRADATION-ENHANCING ALPHA-MANNOSIDASE-LIKE PROTEIN 2"/>
    <property type="match status" value="1"/>
</dbReference>
<dbReference type="PRINTS" id="PR00747">
    <property type="entry name" value="GLYHDRLASE47"/>
</dbReference>
<evidence type="ECO:0000256" key="6">
    <source>
        <dbReference type="ARBA" id="ARBA00022729"/>
    </source>
</evidence>
<dbReference type="ExpressionAtlas" id="F6ZG02">
    <property type="expression patterns" value="baseline"/>
</dbReference>
<keyword evidence="20" id="KW-1185">Reference proteome</keyword>
<evidence type="ECO:0000313" key="19">
    <source>
        <dbReference type="Ensembl" id="ENSECAP00000016209.2"/>
    </source>
</evidence>
<dbReference type="CDD" id="cd02126">
    <property type="entry name" value="PA_EDEM3_like"/>
    <property type="match status" value="1"/>
</dbReference>
<sequence>MSEAGGGPGCGFPVPQRAPWSLVAATAALCLVSATSVWTAGAAPMSREEKQKLGNQVLEMFDHAYGNYMVLNKTKEFEDAVRKVLRDVNLDNDVVVSVFETNIRVLGGLLGGHSLAIMLKEKGEYMQWYNDELLQMAKQLGYKLLPAFNTTSGLPYPRINLKFGIRKPEARTGTETDTCTACAGTLILEFAALSRFTGATIFEEYARKALDFLWEKRQRSSNLVGVTINIHTGDWVRKDSGVGAGIDSYYEYLLKAYVLLGDDSFLERFNTHYDAIMRYISQPPLLLDVHIHKPMLNARTWMDALLAFFPGLQVLKGDIRPAIETHEMLYQVIKKHNFLPEAFTTDFRVHWAQHPLRPEFAESTYFLYKATGDPYYLEVGKTLIENLNKYARVPCGFAAMKDVRTGSHEDRMDSFFLAEMFKYLYLLFADKEDIIFDIEDYIFTTEAHLLPLWLSTTNQSMSKKNTTSEYTELDDSNFDWTCPNTQILFPNDPLYAQSIREPLKNVVDKSCPRGIIRVEESFRSGAKPPLRARDFMATNPEHLEILKKMGVSLIHLKDGRVQLVQHAIQAASSIDAEDGLRFMQEMIELSSQQQKEQQLPPRAVQIVSHPFFGRVVLTAGPAQFGLDLSKHKETRGFVASSKPYNGCSELTNPEAVMGKIALIQRGQCMFAEKARNIQNAGAIGGIVIDDNEGSSSDTAPLFQMAGDGKDTDDIKIPMLFLFSKEGSIILDAIREYEEVEVLLSDKAKDRDPEMENEEQPSSENDSQNQSAEQMTSISQEIDLIDQESLEETSLNSHPESLSPADTDNAASVSPSEQNSNPAENHETTSLDGECTDLDNQLQEQSETEEDSSPNVSWGKKVQPIDSILADWNEDIEAFEMMEKDEL</sequence>
<keyword evidence="6" id="KW-0732">Signal</keyword>
<feature type="region of interest" description="Disordered" evidence="17">
    <location>
        <begin position="744"/>
        <end position="776"/>
    </location>
</feature>
<dbReference type="Gene3D" id="3.50.30.30">
    <property type="match status" value="1"/>
</dbReference>
<evidence type="ECO:0000256" key="2">
    <source>
        <dbReference type="ARBA" id="ARBA00004240"/>
    </source>
</evidence>
<gene>
    <name evidence="19 21" type="primary">EDEM3</name>
</gene>
<keyword evidence="7 16" id="KW-0378">Hydrolase</keyword>